<accession>A0A6P3HXV0</accession>
<keyword evidence="3" id="KW-0479">Metal-binding</keyword>
<evidence type="ECO:0000256" key="8">
    <source>
        <dbReference type="ARBA" id="ARBA00023242"/>
    </source>
</evidence>
<evidence type="ECO:0000313" key="14">
    <source>
        <dbReference type="RefSeq" id="XP_010844094.1"/>
    </source>
</evidence>
<evidence type="ECO:0000259" key="11">
    <source>
        <dbReference type="PROSITE" id="PS50157"/>
    </source>
</evidence>
<dbReference type="PANTHER" id="PTHR24381:SF455">
    <property type="entry name" value="RB-ASSOCIATED KRAB ZINC FINGER PROTEIN-RELATED"/>
    <property type="match status" value="1"/>
</dbReference>
<dbReference type="PROSITE" id="PS50157">
    <property type="entry name" value="ZINC_FINGER_C2H2_2"/>
    <property type="match status" value="5"/>
</dbReference>
<dbReference type="Proteomes" id="UP000515208">
    <property type="component" value="Unplaced"/>
</dbReference>
<dbReference type="RefSeq" id="XP_010844094.1">
    <property type="nucleotide sequence ID" value="XM_010845792.1"/>
</dbReference>
<feature type="compositionally biased region" description="Polar residues" evidence="10">
    <location>
        <begin position="125"/>
        <end position="141"/>
    </location>
</feature>
<evidence type="ECO:0000256" key="9">
    <source>
        <dbReference type="PROSITE-ProRule" id="PRU00042"/>
    </source>
</evidence>
<feature type="domain" description="C2H2-type" evidence="11">
    <location>
        <begin position="279"/>
        <end position="306"/>
    </location>
</feature>
<evidence type="ECO:0000256" key="5">
    <source>
        <dbReference type="ARBA" id="ARBA00022771"/>
    </source>
</evidence>
<dbReference type="PROSITE" id="PS00028">
    <property type="entry name" value="ZINC_FINGER_C2H2_1"/>
    <property type="match status" value="2"/>
</dbReference>
<feature type="compositionally biased region" description="Basic and acidic residues" evidence="10">
    <location>
        <begin position="92"/>
        <end position="120"/>
    </location>
</feature>
<dbReference type="Pfam" id="PF00096">
    <property type="entry name" value="zf-C2H2"/>
    <property type="match status" value="1"/>
</dbReference>
<dbReference type="Pfam" id="PF01352">
    <property type="entry name" value="KRAB"/>
    <property type="match status" value="1"/>
</dbReference>
<keyword evidence="7" id="KW-0238">DNA-binding</keyword>
<protein>
    <submittedName>
        <fullName evidence="14">Zinc finger protein 630-like</fullName>
    </submittedName>
</protein>
<comment type="subcellular location">
    <subcellularLocation>
        <location evidence="1">Nucleus</location>
    </subcellularLocation>
</comment>
<dbReference type="GeneID" id="104992804"/>
<evidence type="ECO:0000256" key="2">
    <source>
        <dbReference type="ARBA" id="ARBA00006991"/>
    </source>
</evidence>
<keyword evidence="8" id="KW-0539">Nucleus</keyword>
<evidence type="ECO:0000256" key="4">
    <source>
        <dbReference type="ARBA" id="ARBA00022737"/>
    </source>
</evidence>
<feature type="compositionally biased region" description="Polar residues" evidence="10">
    <location>
        <begin position="217"/>
        <end position="227"/>
    </location>
</feature>
<dbReference type="InterPro" id="IPR013087">
    <property type="entry name" value="Znf_C2H2_type"/>
</dbReference>
<dbReference type="CDD" id="cd07765">
    <property type="entry name" value="KRAB_A-box"/>
    <property type="match status" value="1"/>
</dbReference>
<dbReference type="GO" id="GO:0008270">
    <property type="term" value="F:zinc ion binding"/>
    <property type="evidence" value="ECO:0007669"/>
    <property type="project" value="UniProtKB-KW"/>
</dbReference>
<gene>
    <name evidence="14" type="primary">LOC104992804</name>
</gene>
<dbReference type="InterPro" id="IPR001909">
    <property type="entry name" value="KRAB"/>
</dbReference>
<evidence type="ECO:0000256" key="3">
    <source>
        <dbReference type="ARBA" id="ARBA00022723"/>
    </source>
</evidence>
<feature type="domain" description="C2H2-type" evidence="11">
    <location>
        <begin position="307"/>
        <end position="334"/>
    </location>
</feature>
<keyword evidence="6" id="KW-0862">Zinc</keyword>
<evidence type="ECO:0000259" key="12">
    <source>
        <dbReference type="PROSITE" id="PS50805"/>
    </source>
</evidence>
<organism evidence="13 14">
    <name type="scientific">Bison bison bison</name>
    <name type="common">North American plains bison</name>
    <dbReference type="NCBI Taxonomy" id="43346"/>
    <lineage>
        <taxon>Eukaryota</taxon>
        <taxon>Metazoa</taxon>
        <taxon>Chordata</taxon>
        <taxon>Craniata</taxon>
        <taxon>Vertebrata</taxon>
        <taxon>Euteleostomi</taxon>
        <taxon>Mammalia</taxon>
        <taxon>Eutheria</taxon>
        <taxon>Laurasiatheria</taxon>
        <taxon>Artiodactyla</taxon>
        <taxon>Ruminantia</taxon>
        <taxon>Pecora</taxon>
        <taxon>Bovidae</taxon>
        <taxon>Bovinae</taxon>
        <taxon>Bison</taxon>
    </lineage>
</organism>
<sequence length="534" mass="60320">MAGEGVCFSQTRKEGPCARDVAVGFTRKEWQELDPTQKTLYRDVMLENYSHLVSVGCQVTKPAVISRLEQGQEPWMEEEEILRWSFPEVSQVDRQREHGEEPLKQVELPDKKQLTPEGHHAPNTVGKNTSQDTDVVPSEQQAPRCESCGAALPGRADVTVTPSAYLARRRFEYDAQGNLFLYSKLDPPRAGARPRHCNRCREAVSRAQALHADQGAHKSTGNSHPQGGSSGGGEAVRPGKHPGNLTDPKRRRNRKCLRKLLGETNLCIPQTVLTGEKPFKCSGCEEIFSHKSRLIEYHRCHTGEKPYGCPECGKYSSQMSCLIIHQRAHTGEKPYGCGRCSKAFFRKSHVILHQRMHTGEKPYQCGKAFLQNSCLLIHERTHMGRRPYECSACGKTFAQEANLLRHHRIHTREKLYGQGETRLSSRIPSTLRNEDPVDFVKVENPFAGKSRANYITEHPLDQEASNFMRRRPSCRLIAELASVFQKVLLGQMEKSSTKQYEYKCDSLKLIWVNALNQSQFISHKTDSADLKDAS</sequence>
<dbReference type="SMART" id="SM00349">
    <property type="entry name" value="KRAB"/>
    <property type="match status" value="1"/>
</dbReference>
<name>A0A6P3HXV0_BISBB</name>
<dbReference type="InterPro" id="IPR036236">
    <property type="entry name" value="Znf_C2H2_sf"/>
</dbReference>
<dbReference type="PROSITE" id="PS50805">
    <property type="entry name" value="KRAB"/>
    <property type="match status" value="1"/>
</dbReference>
<dbReference type="FunFam" id="3.30.160.60:FF:000029">
    <property type="entry name" value="GLI family zinc finger 4"/>
    <property type="match status" value="1"/>
</dbReference>
<feature type="domain" description="C2H2-type" evidence="11">
    <location>
        <begin position="335"/>
        <end position="362"/>
    </location>
</feature>
<keyword evidence="4" id="KW-0677">Repeat</keyword>
<dbReference type="Gene3D" id="6.10.140.140">
    <property type="match status" value="1"/>
</dbReference>
<dbReference type="FunFam" id="3.30.160.60:FF:000446">
    <property type="entry name" value="Zinc finger protein"/>
    <property type="match status" value="2"/>
</dbReference>
<keyword evidence="13" id="KW-1185">Reference proteome</keyword>
<dbReference type="SUPFAM" id="SSF109640">
    <property type="entry name" value="KRAB domain (Kruppel-associated box)"/>
    <property type="match status" value="1"/>
</dbReference>
<proteinExistence type="inferred from homology"/>
<comment type="similarity">
    <text evidence="2">Belongs to the krueppel C2H2-type zinc-finger protein family.</text>
</comment>
<dbReference type="GO" id="GO:0000977">
    <property type="term" value="F:RNA polymerase II transcription regulatory region sequence-specific DNA binding"/>
    <property type="evidence" value="ECO:0007669"/>
    <property type="project" value="TreeGrafter"/>
</dbReference>
<dbReference type="FunFam" id="3.30.160.60:FF:001437">
    <property type="entry name" value="Zinc finger protein 594"/>
    <property type="match status" value="1"/>
</dbReference>
<evidence type="ECO:0000256" key="10">
    <source>
        <dbReference type="SAM" id="MobiDB-lite"/>
    </source>
</evidence>
<evidence type="ECO:0000256" key="6">
    <source>
        <dbReference type="ARBA" id="ARBA00022833"/>
    </source>
</evidence>
<dbReference type="InterPro" id="IPR036051">
    <property type="entry name" value="KRAB_dom_sf"/>
</dbReference>
<feature type="domain" description="KRAB" evidence="12">
    <location>
        <begin position="16"/>
        <end position="87"/>
    </location>
</feature>
<feature type="domain" description="C2H2-type" evidence="11">
    <location>
        <begin position="364"/>
        <end position="387"/>
    </location>
</feature>
<dbReference type="SUPFAM" id="SSF57667">
    <property type="entry name" value="beta-beta-alpha zinc fingers"/>
    <property type="match status" value="3"/>
</dbReference>
<feature type="region of interest" description="Disordered" evidence="10">
    <location>
        <begin position="92"/>
        <end position="149"/>
    </location>
</feature>
<dbReference type="AlphaFoldDB" id="A0A6P3HXV0"/>
<dbReference type="FunFam" id="3.30.160.60:FF:001498">
    <property type="entry name" value="Zinc finger protein 404"/>
    <property type="match status" value="1"/>
</dbReference>
<dbReference type="PANTHER" id="PTHR24381">
    <property type="entry name" value="ZINC FINGER PROTEIN"/>
    <property type="match status" value="1"/>
</dbReference>
<evidence type="ECO:0000256" key="7">
    <source>
        <dbReference type="ARBA" id="ARBA00023125"/>
    </source>
</evidence>
<dbReference type="GO" id="GO:0000981">
    <property type="term" value="F:DNA-binding transcription factor activity, RNA polymerase II-specific"/>
    <property type="evidence" value="ECO:0007669"/>
    <property type="project" value="TreeGrafter"/>
</dbReference>
<dbReference type="GO" id="GO:0005634">
    <property type="term" value="C:nucleus"/>
    <property type="evidence" value="ECO:0007669"/>
    <property type="project" value="UniProtKB-SubCell"/>
</dbReference>
<reference evidence="14" key="1">
    <citation type="submission" date="2025-08" db="UniProtKB">
        <authorList>
            <consortium name="RefSeq"/>
        </authorList>
    </citation>
    <scope>IDENTIFICATION</scope>
    <source>
        <tissue evidence="14">Blood</tissue>
    </source>
</reference>
<feature type="region of interest" description="Disordered" evidence="10">
    <location>
        <begin position="208"/>
        <end position="252"/>
    </location>
</feature>
<dbReference type="OrthoDB" id="8113227at2759"/>
<evidence type="ECO:0000313" key="13">
    <source>
        <dbReference type="Proteomes" id="UP000515208"/>
    </source>
</evidence>
<dbReference type="SMART" id="SM00355">
    <property type="entry name" value="ZnF_C2H2"/>
    <property type="match status" value="5"/>
</dbReference>
<dbReference type="Gene3D" id="3.30.160.60">
    <property type="entry name" value="Classic Zinc Finger"/>
    <property type="match status" value="5"/>
</dbReference>
<feature type="domain" description="C2H2-type" evidence="11">
    <location>
        <begin position="388"/>
        <end position="415"/>
    </location>
</feature>
<evidence type="ECO:0000256" key="1">
    <source>
        <dbReference type="ARBA" id="ARBA00004123"/>
    </source>
</evidence>
<dbReference type="KEGG" id="bbis:104992804"/>
<keyword evidence="5 9" id="KW-0863">Zinc-finger</keyword>